<dbReference type="AlphaFoldDB" id="A0A8H3EXE7"/>
<gene>
    <name evidence="2" type="ORF">HETSPECPRED_001352</name>
</gene>
<evidence type="ECO:0000313" key="2">
    <source>
        <dbReference type="EMBL" id="CAF9913184.1"/>
    </source>
</evidence>
<sequence length="362" mass="41854">MAPEFVLGFATGQKVEALRSVQAFRDAGYPNWTKRHAFYANMGGFVLKSPHWCPFPVNAKQILYLVQHEYIDYPAMTEEQVWDKSKADGFQKTLTCLQSGWFIVQTVGRAIDHLPVTTLELTTLSFVFCNLAMYFQWANKPLDVQSSSIIETRSTIREILINAGHKANKIYQQTPLDFIDDQSPSWLTEVQPHLRFRRGPQERPLPRFTNDRFPVIGAGPEAIIFFVIDMIYCAIHFIGWNFDFPTPIEKKLWRASCLAMTGCAIILWLCETYQDGHRVGRWRRWHNKLFPESHRVATMSSMERAERAAVFIPVWEVAVMIPVTAIYTLARTYIFVEIFLSQRSLPAGAFDTVQWTDFIPHY</sequence>
<dbReference type="OrthoDB" id="9451547at2759"/>
<comment type="caution">
    <text evidence="2">The sequence shown here is derived from an EMBL/GenBank/DDBJ whole genome shotgun (WGS) entry which is preliminary data.</text>
</comment>
<feature type="transmembrane region" description="Helical" evidence="1">
    <location>
        <begin position="222"/>
        <end position="240"/>
    </location>
</feature>
<dbReference type="PANTHER" id="PTHR35043:SF8">
    <property type="entry name" value="DUF4220 DOMAIN-CONTAINING PROTEIN"/>
    <property type="match status" value="1"/>
</dbReference>
<dbReference type="Proteomes" id="UP000664521">
    <property type="component" value="Unassembled WGS sequence"/>
</dbReference>
<proteinExistence type="predicted"/>
<name>A0A8H3EXE7_9LECA</name>
<keyword evidence="1" id="KW-0472">Membrane</keyword>
<dbReference type="PANTHER" id="PTHR35043">
    <property type="entry name" value="TRANSCRIPTION FACTOR DOMAIN-CONTAINING PROTEIN"/>
    <property type="match status" value="1"/>
</dbReference>
<dbReference type="EMBL" id="CAJPDS010000012">
    <property type="protein sequence ID" value="CAF9913184.1"/>
    <property type="molecule type" value="Genomic_DNA"/>
</dbReference>
<keyword evidence="1" id="KW-1133">Transmembrane helix</keyword>
<keyword evidence="1" id="KW-0812">Transmembrane</keyword>
<protein>
    <submittedName>
        <fullName evidence="2">Uncharacterized protein</fullName>
    </submittedName>
</protein>
<accession>A0A8H3EXE7</accession>
<organism evidence="2 3">
    <name type="scientific">Heterodermia speciosa</name>
    <dbReference type="NCBI Taxonomy" id="116794"/>
    <lineage>
        <taxon>Eukaryota</taxon>
        <taxon>Fungi</taxon>
        <taxon>Dikarya</taxon>
        <taxon>Ascomycota</taxon>
        <taxon>Pezizomycotina</taxon>
        <taxon>Lecanoromycetes</taxon>
        <taxon>OSLEUM clade</taxon>
        <taxon>Lecanoromycetidae</taxon>
        <taxon>Caliciales</taxon>
        <taxon>Physciaceae</taxon>
        <taxon>Heterodermia</taxon>
    </lineage>
</organism>
<keyword evidence="3" id="KW-1185">Reference proteome</keyword>
<feature type="transmembrane region" description="Helical" evidence="1">
    <location>
        <begin position="308"/>
        <end position="330"/>
    </location>
</feature>
<evidence type="ECO:0000256" key="1">
    <source>
        <dbReference type="SAM" id="Phobius"/>
    </source>
</evidence>
<evidence type="ECO:0000313" key="3">
    <source>
        <dbReference type="Proteomes" id="UP000664521"/>
    </source>
</evidence>
<reference evidence="2" key="1">
    <citation type="submission" date="2021-03" db="EMBL/GenBank/DDBJ databases">
        <authorList>
            <person name="Tagirdzhanova G."/>
        </authorList>
    </citation>
    <scope>NUCLEOTIDE SEQUENCE</scope>
</reference>